<dbReference type="InterPro" id="IPR054420">
    <property type="entry name" value="RAE1_2_domI_C"/>
</dbReference>
<evidence type="ECO:0000256" key="2">
    <source>
        <dbReference type="ARBA" id="ARBA00005593"/>
    </source>
</evidence>
<dbReference type="Pfam" id="PF00996">
    <property type="entry name" value="GDI"/>
    <property type="match status" value="1"/>
</dbReference>
<dbReference type="SUPFAM" id="SSF51905">
    <property type="entry name" value="FAD/NAD(P)-binding domain"/>
    <property type="match status" value="1"/>
</dbReference>
<comment type="similarity">
    <text evidence="2 5">Belongs to the Rab GDI family.</text>
</comment>
<dbReference type="GO" id="GO:0007264">
    <property type="term" value="P:small GTPase-mediated signal transduction"/>
    <property type="evidence" value="ECO:0007669"/>
    <property type="project" value="UniProtKB-UniRule"/>
</dbReference>
<dbReference type="InterPro" id="IPR001738">
    <property type="entry name" value="Rab_escort"/>
</dbReference>
<reference evidence="8" key="2">
    <citation type="submission" date="2025-08" db="UniProtKB">
        <authorList>
            <consortium name="Ensembl"/>
        </authorList>
    </citation>
    <scope>IDENTIFICATION</scope>
</reference>
<dbReference type="FunFam" id="1.10.405.10:FF:000003">
    <property type="entry name" value="Rab proteins geranylgeranyltransferase component A"/>
    <property type="match status" value="1"/>
</dbReference>
<dbReference type="Pfam" id="PF22603">
    <property type="entry name" value="RAE1_2_domI_C"/>
    <property type="match status" value="1"/>
</dbReference>
<dbReference type="PIRSF" id="PIRSF016550">
    <property type="entry name" value="Rab_ger_ger_transf_A_euk"/>
    <property type="match status" value="1"/>
</dbReference>
<dbReference type="GO" id="GO:0016192">
    <property type="term" value="P:vesicle-mediated transport"/>
    <property type="evidence" value="ECO:0007669"/>
    <property type="project" value="TreeGrafter"/>
</dbReference>
<dbReference type="FunFam" id="3.50.50.60:FF:000108">
    <property type="entry name" value="Rab proteins geranylgeranyltransferase component A"/>
    <property type="match status" value="1"/>
</dbReference>
<evidence type="ECO:0000313" key="9">
    <source>
        <dbReference type="Proteomes" id="UP000008225"/>
    </source>
</evidence>
<organism evidence="8 9">
    <name type="scientific">Callithrix jacchus</name>
    <name type="common">White-tufted-ear marmoset</name>
    <name type="synonym">Simia Jacchus</name>
    <dbReference type="NCBI Taxonomy" id="9483"/>
    <lineage>
        <taxon>Eukaryota</taxon>
        <taxon>Metazoa</taxon>
        <taxon>Chordata</taxon>
        <taxon>Craniata</taxon>
        <taxon>Vertebrata</taxon>
        <taxon>Euteleostomi</taxon>
        <taxon>Mammalia</taxon>
        <taxon>Eutheria</taxon>
        <taxon>Euarchontoglires</taxon>
        <taxon>Primates</taxon>
        <taxon>Haplorrhini</taxon>
        <taxon>Platyrrhini</taxon>
        <taxon>Cebidae</taxon>
        <taxon>Callitrichinae</taxon>
        <taxon>Callithrix</taxon>
        <taxon>Callithrix</taxon>
    </lineage>
</organism>
<evidence type="ECO:0000256" key="3">
    <source>
        <dbReference type="ARBA" id="ARBA00022468"/>
    </source>
</evidence>
<evidence type="ECO:0000256" key="4">
    <source>
        <dbReference type="ARBA" id="ARBA00022490"/>
    </source>
</evidence>
<dbReference type="GO" id="GO:0006886">
    <property type="term" value="P:intracellular protein transport"/>
    <property type="evidence" value="ECO:0007669"/>
    <property type="project" value="InterPro"/>
</dbReference>
<feature type="compositionally biased region" description="Basic and acidic residues" evidence="6">
    <location>
        <begin position="150"/>
        <end position="167"/>
    </location>
</feature>
<dbReference type="Gene3D" id="1.10.405.10">
    <property type="entry name" value="Guanine Nucleotide Dissociation Inhibitor, domain 1"/>
    <property type="match status" value="1"/>
</dbReference>
<dbReference type="SUPFAM" id="SSF54373">
    <property type="entry name" value="FAD-linked reductases, C-terminal domain"/>
    <property type="match status" value="1"/>
</dbReference>
<dbReference type="Gene3D" id="3.30.519.10">
    <property type="entry name" value="Guanine Nucleotide Dissociation Inhibitor, domain 2"/>
    <property type="match status" value="1"/>
</dbReference>
<proteinExistence type="inferred from homology"/>
<dbReference type="GO" id="GO:0005634">
    <property type="term" value="C:nucleus"/>
    <property type="evidence" value="ECO:0007669"/>
    <property type="project" value="TreeGrafter"/>
</dbReference>
<evidence type="ECO:0000256" key="1">
    <source>
        <dbReference type="ARBA" id="ARBA00004514"/>
    </source>
</evidence>
<dbReference type="GO" id="GO:0005968">
    <property type="term" value="C:Rab-protein geranylgeranyltransferase complex"/>
    <property type="evidence" value="ECO:0007669"/>
    <property type="project" value="UniProtKB-UniRule"/>
</dbReference>
<accession>A0A8I3WQI8</accession>
<dbReference type="PRINTS" id="PR00891">
    <property type="entry name" value="RABGDIREP"/>
</dbReference>
<comment type="subcellular location">
    <subcellularLocation>
        <location evidence="1">Cytoplasm</location>
        <location evidence="1">Cytosol</location>
    </subcellularLocation>
</comment>
<evidence type="ECO:0000256" key="5">
    <source>
        <dbReference type="PIRNR" id="PIRNR016550"/>
    </source>
</evidence>
<dbReference type="GO" id="GO:0005829">
    <property type="term" value="C:cytosol"/>
    <property type="evidence" value="ECO:0007669"/>
    <property type="project" value="UniProtKB-SubCell"/>
</dbReference>
<evidence type="ECO:0000259" key="7">
    <source>
        <dbReference type="Pfam" id="PF22603"/>
    </source>
</evidence>
<evidence type="ECO:0000313" key="8">
    <source>
        <dbReference type="Ensembl" id="ENSCJAP00000092558.1"/>
    </source>
</evidence>
<reference evidence="8 9" key="1">
    <citation type="submission" date="2009-03" db="EMBL/GenBank/DDBJ databases">
        <authorList>
            <person name="Warren W."/>
            <person name="Ye L."/>
            <person name="Minx P."/>
            <person name="Worley K."/>
            <person name="Gibbs R."/>
            <person name="Wilson R.K."/>
        </authorList>
    </citation>
    <scope>NUCLEOTIDE SEQUENCE [LARGE SCALE GENOMIC DNA]</scope>
</reference>
<name>A0A8I3WQI8_CALJA</name>
<dbReference type="Gene3D" id="3.50.50.60">
    <property type="entry name" value="FAD/NAD(P)-binding domain"/>
    <property type="match status" value="2"/>
</dbReference>
<dbReference type="GO" id="GO:0005092">
    <property type="term" value="F:GDP-dissociation inhibitor activity"/>
    <property type="evidence" value="ECO:0007669"/>
    <property type="project" value="InterPro"/>
</dbReference>
<dbReference type="GeneTree" id="ENSGT00950000182994"/>
<evidence type="ECO:0000256" key="6">
    <source>
        <dbReference type="SAM" id="MobiDB-lite"/>
    </source>
</evidence>
<dbReference type="Ensembl" id="ENSCJAT00000130802.1">
    <property type="protein sequence ID" value="ENSCJAP00000092558.1"/>
    <property type="gene ID" value="ENSCJAG00000079662.1"/>
</dbReference>
<keyword evidence="9" id="KW-1185">Reference proteome</keyword>
<dbReference type="Proteomes" id="UP000008225">
    <property type="component" value="Chromosome 14"/>
</dbReference>
<dbReference type="OMA" id="GNWAGFN"/>
<feature type="domain" description="RAE1/2" evidence="7">
    <location>
        <begin position="459"/>
        <end position="587"/>
    </location>
</feature>
<keyword evidence="3 5" id="KW-0343">GTPase activation</keyword>
<comment type="function">
    <text evidence="5">Substrate-binding subunit (component A) of the Rab geranylgeranyltransferase (GGTase) complex. Binds unprenylated Rab proteins and presents the substrate peptide to the catalytic component B. The component A is thought to be regenerated by transferring its prenylated Rab back to the donor membrane.</text>
</comment>
<dbReference type="PANTHER" id="PTHR11787">
    <property type="entry name" value="RAB GDP-DISSOCIATION INHIBITOR"/>
    <property type="match status" value="1"/>
</dbReference>
<dbReference type="GO" id="GO:0005096">
    <property type="term" value="F:GTPase activator activity"/>
    <property type="evidence" value="ECO:0007669"/>
    <property type="project" value="UniProtKB-UniRule"/>
</dbReference>
<sequence>MADNLPTEFDVIIIGTALPESILAAACLRSGQRVLHVDSRSYYGGNWTSFSFSGLLSWLKEYQQNNDIGEESTVAWQDLIHETEEAITLRKKDETIQPTEAFCYASQVVEEGIEEIGALQKNPSSGVSSTFTEVLDSACLPEESQSSHFNSDEIPAKHTQKSAREVSLEVTDVEESVEKEKYCGDKTCIHTVSDKDGVKDESISTVEDNANQTNRNRITWAGCVKEGRRFNIDLVSKLLYSQGSLIDLLIKSDVSRYLEFKNVTRILAFQEGKVEQVPCFVLKTKADVFNSKELTMVEKRILMKFLTFCLEYEQHPDEYQAFRQCSFSEYLKTKKLTPNLQHFVLHSTAMTSESSCTAVDGLNATTNFLQCLGQFGNTPFLFPLYGQGEMPQCFCRMCAVFGGIYCLRHKVQCFVVDKESGRCKAIIDHFGQRINAKYFIVEDSYLSEETCLNVQYKQISRAVLITDKSILKTDSDQQTSILIVPPAEPGACAVRVTELCSSTMTYMKDTYLVHLMCSSSKTAREDLESVVEKLFTPYADTEINKEELTKPRLLWILYFNMRDSSGISRSSYNGLPSNVYVCSGPDCGLGNEHAVK</sequence>
<dbReference type="InterPro" id="IPR018203">
    <property type="entry name" value="GDP_dissociation_inhibitor"/>
</dbReference>
<dbReference type="InterPro" id="IPR036188">
    <property type="entry name" value="FAD/NAD-bd_sf"/>
</dbReference>
<dbReference type="AlphaFoldDB" id="A0A8I3WQI8"/>
<reference evidence="8" key="3">
    <citation type="submission" date="2025-09" db="UniProtKB">
        <authorList>
            <consortium name="Ensembl"/>
        </authorList>
    </citation>
    <scope>IDENTIFICATION</scope>
</reference>
<feature type="region of interest" description="Disordered" evidence="6">
    <location>
        <begin position="144"/>
        <end position="167"/>
    </location>
</feature>
<keyword evidence="4 5" id="KW-0963">Cytoplasm</keyword>
<dbReference type="PRINTS" id="PR00893">
    <property type="entry name" value="RABESCORT"/>
</dbReference>
<protein>
    <recommendedName>
        <fullName evidence="5">Rab proteins geranylgeranyltransferase component A</fullName>
    </recommendedName>
</protein>
<dbReference type="PANTHER" id="PTHR11787:SF9">
    <property type="entry name" value="RAB PROTEINS GERANYLGERANYLTRANSFERASE COMPONENT A 2"/>
    <property type="match status" value="1"/>
</dbReference>